<evidence type="ECO:0000256" key="1">
    <source>
        <dbReference type="ARBA" id="ARBA00004651"/>
    </source>
</evidence>
<dbReference type="Pfam" id="PF02653">
    <property type="entry name" value="BPD_transp_2"/>
    <property type="match status" value="1"/>
</dbReference>
<evidence type="ECO:0000256" key="7">
    <source>
        <dbReference type="ARBA" id="ARBA00023136"/>
    </source>
</evidence>
<feature type="transmembrane region" description="Helical" evidence="8">
    <location>
        <begin position="308"/>
        <end position="327"/>
    </location>
</feature>
<dbReference type="CDD" id="cd06579">
    <property type="entry name" value="TM_PBP1_transp_AraH_like"/>
    <property type="match status" value="1"/>
</dbReference>
<dbReference type="AlphaFoldDB" id="A0A370N3W6"/>
<dbReference type="PANTHER" id="PTHR32196">
    <property type="entry name" value="ABC TRANSPORTER PERMEASE PROTEIN YPHD-RELATED-RELATED"/>
    <property type="match status" value="1"/>
</dbReference>
<dbReference type="EMBL" id="QHKS01000017">
    <property type="protein sequence ID" value="RDK00215.1"/>
    <property type="molecule type" value="Genomic_DNA"/>
</dbReference>
<dbReference type="PANTHER" id="PTHR32196:SF21">
    <property type="entry name" value="ABC TRANSPORTER PERMEASE PROTEIN YPHD-RELATED"/>
    <property type="match status" value="1"/>
</dbReference>
<reference evidence="10" key="1">
    <citation type="submission" date="2018-05" db="EMBL/GenBank/DDBJ databases">
        <authorList>
            <person name="Feng T."/>
        </authorList>
    </citation>
    <scope>NUCLEOTIDE SEQUENCE [LARGE SCALE GENOMIC DNA]</scope>
    <source>
        <strain evidence="10">S27</strain>
    </source>
</reference>
<comment type="subcellular location">
    <subcellularLocation>
        <location evidence="1">Cell membrane</location>
        <topology evidence="1">Multi-pass membrane protein</topology>
    </subcellularLocation>
</comment>
<evidence type="ECO:0000256" key="5">
    <source>
        <dbReference type="ARBA" id="ARBA00022692"/>
    </source>
</evidence>
<evidence type="ECO:0000256" key="6">
    <source>
        <dbReference type="ARBA" id="ARBA00022989"/>
    </source>
</evidence>
<evidence type="ECO:0000256" key="4">
    <source>
        <dbReference type="ARBA" id="ARBA00022519"/>
    </source>
</evidence>
<feature type="transmembrane region" description="Helical" evidence="8">
    <location>
        <begin position="30"/>
        <end position="54"/>
    </location>
</feature>
<evidence type="ECO:0000313" key="10">
    <source>
        <dbReference type="Proteomes" id="UP000254875"/>
    </source>
</evidence>
<evidence type="ECO:0000313" key="9">
    <source>
        <dbReference type="EMBL" id="RDK00215.1"/>
    </source>
</evidence>
<feature type="transmembrane region" description="Helical" evidence="8">
    <location>
        <begin position="66"/>
        <end position="89"/>
    </location>
</feature>
<evidence type="ECO:0000256" key="8">
    <source>
        <dbReference type="SAM" id="Phobius"/>
    </source>
</evidence>
<dbReference type="InterPro" id="IPR001851">
    <property type="entry name" value="ABC_transp_permease"/>
</dbReference>
<evidence type="ECO:0000256" key="3">
    <source>
        <dbReference type="ARBA" id="ARBA00022475"/>
    </source>
</evidence>
<feature type="transmembrane region" description="Helical" evidence="8">
    <location>
        <begin position="228"/>
        <end position="247"/>
    </location>
</feature>
<feature type="transmembrane region" description="Helical" evidence="8">
    <location>
        <begin position="177"/>
        <end position="200"/>
    </location>
</feature>
<dbReference type="OrthoDB" id="9799990at2"/>
<comment type="caution">
    <text evidence="9">The sequence shown here is derived from an EMBL/GenBank/DDBJ whole genome shotgun (WGS) entry which is preliminary data.</text>
</comment>
<dbReference type="GO" id="GO:0005886">
    <property type="term" value="C:plasma membrane"/>
    <property type="evidence" value="ECO:0007669"/>
    <property type="project" value="UniProtKB-SubCell"/>
</dbReference>
<accession>A0A370N3W6</accession>
<keyword evidence="10" id="KW-1185">Reference proteome</keyword>
<evidence type="ECO:0000256" key="2">
    <source>
        <dbReference type="ARBA" id="ARBA00022448"/>
    </source>
</evidence>
<proteinExistence type="predicted"/>
<keyword evidence="6 8" id="KW-1133">Transmembrane helix</keyword>
<organism evidence="9 10">
    <name type="scientific">Paraburkholderia lacunae</name>
    <dbReference type="NCBI Taxonomy" id="2211104"/>
    <lineage>
        <taxon>Bacteria</taxon>
        <taxon>Pseudomonadati</taxon>
        <taxon>Pseudomonadota</taxon>
        <taxon>Betaproteobacteria</taxon>
        <taxon>Burkholderiales</taxon>
        <taxon>Burkholderiaceae</taxon>
        <taxon>Paraburkholderia</taxon>
    </lineage>
</organism>
<dbReference type="RefSeq" id="WP_115104913.1">
    <property type="nucleotide sequence ID" value="NZ_QHKS01000017.1"/>
</dbReference>
<feature type="transmembrane region" description="Helical" evidence="8">
    <location>
        <begin position="139"/>
        <end position="157"/>
    </location>
</feature>
<keyword evidence="5 8" id="KW-0812">Transmembrane</keyword>
<dbReference type="GO" id="GO:0022857">
    <property type="term" value="F:transmembrane transporter activity"/>
    <property type="evidence" value="ECO:0007669"/>
    <property type="project" value="InterPro"/>
</dbReference>
<feature type="transmembrane region" description="Helical" evidence="8">
    <location>
        <begin position="109"/>
        <end position="132"/>
    </location>
</feature>
<sequence>MSILNNSRFVWSRVSQLDVRHHVREETATLIYRAALIVLIAMALAFATSTFSAAPNLLNVLRQASLMFLLASGLTLVILSGGFDLSIAANLTLSACLAAGVMKTGGSPILAAATALSCSTLIGLLNGLAVTLLRLPPFLATYGMLWVVQGLAFHYMGGNEIYGFPTGFRTLGTGFLGGIPLPVYMMVFVLVGATIVTGGLNFGREIYAIGANSEVARLSGIPVRRRKIAVYTISGLMSGIAALIYLARVNAADSAMGEPLLLPVIAAILIGGTSLFGGAGSLLGTLSGCVILALVIDGMNLLNLNANWQPLIIGAVLLIAVLADVLGRGRKERIG</sequence>
<keyword evidence="2" id="KW-0813">Transport</keyword>
<gene>
    <name evidence="9" type="ORF">DLM46_24820</name>
</gene>
<name>A0A370N3W6_9BURK</name>
<keyword evidence="3" id="KW-1003">Cell membrane</keyword>
<feature type="transmembrane region" description="Helical" evidence="8">
    <location>
        <begin position="259"/>
        <end position="276"/>
    </location>
</feature>
<protein>
    <submittedName>
        <fullName evidence="9">ABC transporter permease</fullName>
    </submittedName>
</protein>
<keyword evidence="7 8" id="KW-0472">Membrane</keyword>
<keyword evidence="4" id="KW-0997">Cell inner membrane</keyword>
<dbReference type="Proteomes" id="UP000254875">
    <property type="component" value="Unassembled WGS sequence"/>
</dbReference>